<dbReference type="Gene3D" id="1.10.8.60">
    <property type="match status" value="1"/>
</dbReference>
<gene>
    <name evidence="8" type="ORF">AKJ09_05599</name>
</gene>
<dbReference type="PANTHER" id="PTHR32071">
    <property type="entry name" value="TRANSCRIPTIONAL REGULATORY PROTEIN"/>
    <property type="match status" value="1"/>
</dbReference>
<dbReference type="Proteomes" id="UP000064967">
    <property type="component" value="Chromosome"/>
</dbReference>
<evidence type="ECO:0000256" key="2">
    <source>
        <dbReference type="ARBA" id="ARBA00022840"/>
    </source>
</evidence>
<protein>
    <submittedName>
        <fullName evidence="8">Anaerobic nitric oxide reductase transcription regulator NorR</fullName>
    </submittedName>
</protein>
<dbReference type="RefSeq" id="WP_146650073.1">
    <property type="nucleotide sequence ID" value="NZ_CP012333.1"/>
</dbReference>
<dbReference type="GO" id="GO:0006355">
    <property type="term" value="P:regulation of DNA-templated transcription"/>
    <property type="evidence" value="ECO:0007669"/>
    <property type="project" value="InterPro"/>
</dbReference>
<evidence type="ECO:0000256" key="3">
    <source>
        <dbReference type="ARBA" id="ARBA00023015"/>
    </source>
</evidence>
<keyword evidence="3" id="KW-0805">Transcription regulation</keyword>
<keyword evidence="5" id="KW-0804">Transcription</keyword>
<reference evidence="8 9" key="1">
    <citation type="submission" date="2015-08" db="EMBL/GenBank/DDBJ databases">
        <authorList>
            <person name="Babu N.S."/>
            <person name="Beckwith C.J."/>
            <person name="Beseler K.G."/>
            <person name="Brison A."/>
            <person name="Carone J.V."/>
            <person name="Caskin T.P."/>
            <person name="Diamond M."/>
            <person name="Durham M.E."/>
            <person name="Foxe J.M."/>
            <person name="Go M."/>
            <person name="Henderson B.A."/>
            <person name="Jones I.B."/>
            <person name="McGettigan J.A."/>
            <person name="Micheletti S.J."/>
            <person name="Nasrallah M.E."/>
            <person name="Ortiz D."/>
            <person name="Piller C.R."/>
            <person name="Privatt S.R."/>
            <person name="Schneider S.L."/>
            <person name="Sharp S."/>
            <person name="Smith T.C."/>
            <person name="Stanton J.D."/>
            <person name="Ullery H.E."/>
            <person name="Wilson R.J."/>
            <person name="Serrano M.G."/>
            <person name="Buck G."/>
            <person name="Lee V."/>
            <person name="Wang Y."/>
            <person name="Carvalho R."/>
            <person name="Voegtly L."/>
            <person name="Shi R."/>
            <person name="Duckworth R."/>
            <person name="Johnson A."/>
            <person name="Loviza R."/>
            <person name="Walstead R."/>
            <person name="Shah Z."/>
            <person name="Kiflezghi M."/>
            <person name="Wade K."/>
            <person name="Ball S.L."/>
            <person name="Bradley K.W."/>
            <person name="Asai D.J."/>
            <person name="Bowman C.A."/>
            <person name="Russell D.A."/>
            <person name="Pope W.H."/>
            <person name="Jacobs-Sera D."/>
            <person name="Hendrix R.W."/>
            <person name="Hatfull G.F."/>
        </authorList>
    </citation>
    <scope>NUCLEOTIDE SEQUENCE [LARGE SCALE GENOMIC DNA]</scope>
    <source>
        <strain evidence="8 9">DSM 27648</strain>
    </source>
</reference>
<dbReference type="InterPro" id="IPR058031">
    <property type="entry name" value="AAA_lid_NorR"/>
</dbReference>
<sequence length="370" mass="39598">MSDDEERTATAVVLRRRDRPSVSATWNGGSVERDLPETGSLLIGRGEECDLVVPYRSLSRKHARLHVGPPHRIEDLGGMNGTHVAGEKLAAGASATIRSGDAVYLGNVVVIVHESAAQTEAASKFIAVDPATKTTSARVDELARGSEHVLLYGETGVGKTTLAERLHRSSPRGHTRLSRVSCMALASEDGARELMGTAAYPGVLERAHGGTLLLEGIDELPLSLQARVLDVMTTSRLARIDGSDPKSVDVRLVTTAGANLDERTKAGKVLPALFARLRTASAFVPSLRERPADVLPLARLVLDQLGLRNGKPALHIPHEVERLLAMHAWPGNVRELKNVVERSALLSRGSAVEAEQVIGAIATPMARLTR</sequence>
<dbReference type="PATRIC" id="fig|1391654.3.peg.5678"/>
<evidence type="ECO:0000256" key="4">
    <source>
        <dbReference type="ARBA" id="ARBA00023125"/>
    </source>
</evidence>
<name>A0A0K1PZH3_9BACT</name>
<dbReference type="OrthoDB" id="5485507at2"/>
<keyword evidence="1" id="KW-0547">Nucleotide-binding</keyword>
<dbReference type="InterPro" id="IPR025662">
    <property type="entry name" value="Sigma_54_int_dom_ATP-bd_1"/>
</dbReference>
<evidence type="ECO:0000259" key="7">
    <source>
        <dbReference type="PROSITE" id="PS50045"/>
    </source>
</evidence>
<evidence type="ECO:0000256" key="1">
    <source>
        <dbReference type="ARBA" id="ARBA00022741"/>
    </source>
</evidence>
<dbReference type="PROSITE" id="PS50006">
    <property type="entry name" value="FHA_DOMAIN"/>
    <property type="match status" value="1"/>
</dbReference>
<dbReference type="GO" id="GO:0005524">
    <property type="term" value="F:ATP binding"/>
    <property type="evidence" value="ECO:0007669"/>
    <property type="project" value="UniProtKB-KW"/>
</dbReference>
<keyword evidence="9" id="KW-1185">Reference proteome</keyword>
<dbReference type="Pfam" id="PF00158">
    <property type="entry name" value="Sigma54_activat"/>
    <property type="match status" value="1"/>
</dbReference>
<dbReference type="InterPro" id="IPR002078">
    <property type="entry name" value="Sigma_54_int"/>
</dbReference>
<dbReference type="Pfam" id="PF25601">
    <property type="entry name" value="AAA_lid_14"/>
    <property type="match status" value="1"/>
</dbReference>
<dbReference type="InterPro" id="IPR008984">
    <property type="entry name" value="SMAD_FHA_dom_sf"/>
</dbReference>
<dbReference type="GO" id="GO:0003677">
    <property type="term" value="F:DNA binding"/>
    <property type="evidence" value="ECO:0007669"/>
    <property type="project" value="UniProtKB-KW"/>
</dbReference>
<feature type="domain" description="FHA" evidence="6">
    <location>
        <begin position="41"/>
        <end position="89"/>
    </location>
</feature>
<evidence type="ECO:0000313" key="9">
    <source>
        <dbReference type="Proteomes" id="UP000064967"/>
    </source>
</evidence>
<dbReference type="PROSITE" id="PS50045">
    <property type="entry name" value="SIGMA54_INTERACT_4"/>
    <property type="match status" value="1"/>
</dbReference>
<dbReference type="Gene3D" id="2.60.200.20">
    <property type="match status" value="1"/>
</dbReference>
<dbReference type="PANTHER" id="PTHR32071:SF21">
    <property type="entry name" value="TRANSCRIPTIONAL REGULATORY PROTEIN FLGR"/>
    <property type="match status" value="1"/>
</dbReference>
<dbReference type="InterPro" id="IPR000641">
    <property type="entry name" value="CbxX/CfxQ"/>
</dbReference>
<accession>A0A0K1PZH3</accession>
<evidence type="ECO:0000256" key="5">
    <source>
        <dbReference type="ARBA" id="ARBA00023163"/>
    </source>
</evidence>
<dbReference type="InterPro" id="IPR000253">
    <property type="entry name" value="FHA_dom"/>
</dbReference>
<proteinExistence type="predicted"/>
<dbReference type="SMART" id="SM00382">
    <property type="entry name" value="AAA"/>
    <property type="match status" value="1"/>
</dbReference>
<dbReference type="STRING" id="1391654.AKJ09_05599"/>
<evidence type="ECO:0000259" key="6">
    <source>
        <dbReference type="PROSITE" id="PS50006"/>
    </source>
</evidence>
<evidence type="ECO:0000313" key="8">
    <source>
        <dbReference type="EMBL" id="AKU98935.1"/>
    </source>
</evidence>
<dbReference type="CDD" id="cd00060">
    <property type="entry name" value="FHA"/>
    <property type="match status" value="1"/>
</dbReference>
<dbReference type="InterPro" id="IPR003593">
    <property type="entry name" value="AAA+_ATPase"/>
</dbReference>
<dbReference type="SUPFAM" id="SSF52540">
    <property type="entry name" value="P-loop containing nucleoside triphosphate hydrolases"/>
    <property type="match status" value="1"/>
</dbReference>
<dbReference type="PROSITE" id="PS00688">
    <property type="entry name" value="SIGMA54_INTERACT_3"/>
    <property type="match status" value="1"/>
</dbReference>
<dbReference type="AlphaFoldDB" id="A0A0K1PZH3"/>
<dbReference type="KEGG" id="llu:AKJ09_05599"/>
<dbReference type="EMBL" id="CP012333">
    <property type="protein sequence ID" value="AKU98935.1"/>
    <property type="molecule type" value="Genomic_DNA"/>
</dbReference>
<keyword evidence="4" id="KW-0238">DNA-binding</keyword>
<keyword evidence="2" id="KW-0067">ATP-binding</keyword>
<dbReference type="SUPFAM" id="SSF49879">
    <property type="entry name" value="SMAD/FHA domain"/>
    <property type="match status" value="1"/>
</dbReference>
<dbReference type="Pfam" id="PF00498">
    <property type="entry name" value="FHA"/>
    <property type="match status" value="1"/>
</dbReference>
<organism evidence="8 9">
    <name type="scientific">Labilithrix luteola</name>
    <dbReference type="NCBI Taxonomy" id="1391654"/>
    <lineage>
        <taxon>Bacteria</taxon>
        <taxon>Pseudomonadati</taxon>
        <taxon>Myxococcota</taxon>
        <taxon>Polyangia</taxon>
        <taxon>Polyangiales</taxon>
        <taxon>Labilitrichaceae</taxon>
        <taxon>Labilithrix</taxon>
    </lineage>
</organism>
<dbReference type="InterPro" id="IPR025944">
    <property type="entry name" value="Sigma_54_int_dom_CS"/>
</dbReference>
<dbReference type="PRINTS" id="PR00819">
    <property type="entry name" value="CBXCFQXSUPER"/>
</dbReference>
<dbReference type="Gene3D" id="3.40.50.300">
    <property type="entry name" value="P-loop containing nucleotide triphosphate hydrolases"/>
    <property type="match status" value="1"/>
</dbReference>
<dbReference type="CDD" id="cd00009">
    <property type="entry name" value="AAA"/>
    <property type="match status" value="1"/>
</dbReference>
<dbReference type="SMART" id="SM00240">
    <property type="entry name" value="FHA"/>
    <property type="match status" value="1"/>
</dbReference>
<feature type="domain" description="Sigma-54 factor interaction" evidence="7">
    <location>
        <begin position="125"/>
        <end position="345"/>
    </location>
</feature>
<dbReference type="InterPro" id="IPR027417">
    <property type="entry name" value="P-loop_NTPase"/>
</dbReference>
<dbReference type="PROSITE" id="PS00675">
    <property type="entry name" value="SIGMA54_INTERACT_1"/>
    <property type="match status" value="1"/>
</dbReference>